<dbReference type="RefSeq" id="WP_286651009.1">
    <property type="nucleotide sequence ID" value="NZ_JACAGK010000016.1"/>
</dbReference>
<organism evidence="1 2">
    <name type="scientific">Sphingobacterium hotanense</name>
    <dbReference type="NCBI Taxonomy" id="649196"/>
    <lineage>
        <taxon>Bacteria</taxon>
        <taxon>Pseudomonadati</taxon>
        <taxon>Bacteroidota</taxon>
        <taxon>Sphingobacteriia</taxon>
        <taxon>Sphingobacteriales</taxon>
        <taxon>Sphingobacteriaceae</taxon>
        <taxon>Sphingobacterium</taxon>
    </lineage>
</organism>
<reference evidence="1" key="2">
    <citation type="journal article" date="2022" name="Sci. Total Environ.">
        <title>Prevalence, transmission, and molecular epidemiology of tet(X)-positive bacteria among humans, animals, and environmental niches in China: An epidemiological, and genomic-based study.</title>
        <authorList>
            <person name="Dong N."/>
            <person name="Zeng Y."/>
            <person name="Cai C."/>
            <person name="Sun C."/>
            <person name="Lu J."/>
            <person name="Liu C."/>
            <person name="Zhou H."/>
            <person name="Sun Q."/>
            <person name="Shu L."/>
            <person name="Wang H."/>
            <person name="Wang Y."/>
            <person name="Wang S."/>
            <person name="Wu C."/>
            <person name="Chan E.W."/>
            <person name="Chen G."/>
            <person name="Shen Z."/>
            <person name="Chen S."/>
            <person name="Zhang R."/>
        </authorList>
    </citation>
    <scope>NUCLEOTIDE SEQUENCE</scope>
    <source>
        <strain evidence="1">R1692</strain>
    </source>
</reference>
<reference evidence="1" key="1">
    <citation type="submission" date="2020-06" db="EMBL/GenBank/DDBJ databases">
        <authorList>
            <person name="Dong N."/>
        </authorList>
    </citation>
    <scope>NUCLEOTIDE SEQUENCE</scope>
    <source>
        <strain evidence="1">R1692</strain>
    </source>
</reference>
<comment type="caution">
    <text evidence="1">The sequence shown here is derived from an EMBL/GenBank/DDBJ whole genome shotgun (WGS) entry which is preliminary data.</text>
</comment>
<name>A0ABT7NLE9_9SPHI</name>
<proteinExistence type="predicted"/>
<protein>
    <submittedName>
        <fullName evidence="1">DUF935 family protein</fullName>
    </submittedName>
</protein>
<evidence type="ECO:0000313" key="2">
    <source>
        <dbReference type="Proteomes" id="UP001170954"/>
    </source>
</evidence>
<dbReference type="EMBL" id="JACAGK010000016">
    <property type="protein sequence ID" value="MDM1048049.1"/>
    <property type="molecule type" value="Genomic_DNA"/>
</dbReference>
<accession>A0ABT7NLE9</accession>
<sequence length="402" mass="45867">MSTRTNSRVGRTSAPAVLPYKLKSVSQARKDIKDLKIAKAMALDAESPSNWLLQSLLNNIMDDNHLESQVSGRKEQVFSSDYQIYLPTGAVDKEATLWARKSATTQKFVESILDANYYGYSLAQLSYDVDGKLDLEDLPRKNAVPQLGVWYEDYSDPTRPVHYRDLREYGVWLFEFNKQNLGKEHIGLLVKAIAHALMKRFAQSCWSELCEIYGIPPRFMKTHTSDPGMLNRADQMMRDMGAAAYFIIDKEEELEFAQGVSTDGSVYDNLIRLCNNEMSLLISGAIVGQDTKYGSESKEKAAQDLLWLKVQADMRDVQTLYTNKVIPALAKHGVVKEGSTFQYDKAEDINNLMDMVSKLLNHYYIDPKWIFDKFGIHVQDKNIEQPTDTEKKLHAIPERFFD</sequence>
<keyword evidence="2" id="KW-1185">Reference proteome</keyword>
<dbReference type="InterPro" id="IPR009279">
    <property type="entry name" value="Portal_Mu"/>
</dbReference>
<evidence type="ECO:0000313" key="1">
    <source>
        <dbReference type="EMBL" id="MDM1048049.1"/>
    </source>
</evidence>
<dbReference type="Pfam" id="PF06074">
    <property type="entry name" value="Portal_Mu"/>
    <property type="match status" value="1"/>
</dbReference>
<dbReference type="Proteomes" id="UP001170954">
    <property type="component" value="Unassembled WGS sequence"/>
</dbReference>
<gene>
    <name evidence="1" type="ORF">HX018_07350</name>
</gene>